<evidence type="ECO:0000313" key="2">
    <source>
        <dbReference type="EMBL" id="HIR88612.1"/>
    </source>
</evidence>
<accession>A0A9D1EDY5</accession>
<proteinExistence type="predicted"/>
<sequence>MKKHEKKLEEWIIGLITISSIYFIYNMIYYIRYRAWNWEMIVLGIISVILWIVFNRFIYY</sequence>
<reference evidence="2" key="2">
    <citation type="journal article" date="2021" name="PeerJ">
        <title>Extensive microbial diversity within the chicken gut microbiome revealed by metagenomics and culture.</title>
        <authorList>
            <person name="Gilroy R."/>
            <person name="Ravi A."/>
            <person name="Getino M."/>
            <person name="Pursley I."/>
            <person name="Horton D.L."/>
            <person name="Alikhan N.F."/>
            <person name="Baker D."/>
            <person name="Gharbi K."/>
            <person name="Hall N."/>
            <person name="Watson M."/>
            <person name="Adriaenssens E.M."/>
            <person name="Foster-Nyarko E."/>
            <person name="Jarju S."/>
            <person name="Secka A."/>
            <person name="Antonio M."/>
            <person name="Oren A."/>
            <person name="Chaudhuri R.R."/>
            <person name="La Ragione R."/>
            <person name="Hildebrand F."/>
            <person name="Pallen M.J."/>
        </authorList>
    </citation>
    <scope>NUCLEOTIDE SEQUENCE</scope>
    <source>
        <strain evidence="2">ChiW13-3771</strain>
    </source>
</reference>
<feature type="transmembrane region" description="Helical" evidence="1">
    <location>
        <begin position="12"/>
        <end position="32"/>
    </location>
</feature>
<evidence type="ECO:0000313" key="3">
    <source>
        <dbReference type="Proteomes" id="UP000824201"/>
    </source>
</evidence>
<feature type="transmembrane region" description="Helical" evidence="1">
    <location>
        <begin position="38"/>
        <end position="59"/>
    </location>
</feature>
<keyword evidence="1" id="KW-1133">Transmembrane helix</keyword>
<protein>
    <submittedName>
        <fullName evidence="2">Uncharacterized protein</fullName>
    </submittedName>
</protein>
<gene>
    <name evidence="2" type="ORF">IAC96_06635</name>
</gene>
<comment type="caution">
    <text evidence="2">The sequence shown here is derived from an EMBL/GenBank/DDBJ whole genome shotgun (WGS) entry which is preliminary data.</text>
</comment>
<dbReference type="Proteomes" id="UP000824201">
    <property type="component" value="Unassembled WGS sequence"/>
</dbReference>
<dbReference type="EMBL" id="DVHN01000073">
    <property type="protein sequence ID" value="HIR88612.1"/>
    <property type="molecule type" value="Genomic_DNA"/>
</dbReference>
<name>A0A9D1EDY5_9FIRM</name>
<dbReference type="AlphaFoldDB" id="A0A9D1EDY5"/>
<reference evidence="2" key="1">
    <citation type="submission" date="2020-10" db="EMBL/GenBank/DDBJ databases">
        <authorList>
            <person name="Gilroy R."/>
        </authorList>
    </citation>
    <scope>NUCLEOTIDE SEQUENCE</scope>
    <source>
        <strain evidence="2">ChiW13-3771</strain>
    </source>
</reference>
<organism evidence="2 3">
    <name type="scientific">Candidatus Fimimorpha faecalis</name>
    <dbReference type="NCBI Taxonomy" id="2840824"/>
    <lineage>
        <taxon>Bacteria</taxon>
        <taxon>Bacillati</taxon>
        <taxon>Bacillota</taxon>
        <taxon>Clostridia</taxon>
        <taxon>Eubacteriales</taxon>
        <taxon>Candidatus Fimimorpha</taxon>
    </lineage>
</organism>
<keyword evidence="1" id="KW-0812">Transmembrane</keyword>
<keyword evidence="1" id="KW-0472">Membrane</keyword>
<evidence type="ECO:0000256" key="1">
    <source>
        <dbReference type="SAM" id="Phobius"/>
    </source>
</evidence>